<reference evidence="6" key="2">
    <citation type="journal article" date="2020" name="Front. Microbiol.">
        <title>Phenotypic and Genetic Characterization of the Cheese Ripening Yeast Geotrichum candidum.</title>
        <authorList>
            <person name="Perkins V."/>
            <person name="Vignola S."/>
            <person name="Lessard M.H."/>
            <person name="Plante P.L."/>
            <person name="Corbeil J."/>
            <person name="Dugat-Bony E."/>
            <person name="Frenette M."/>
            <person name="Labrie S."/>
        </authorList>
    </citation>
    <scope>NUCLEOTIDE SEQUENCE</scope>
    <source>
        <strain evidence="6">LMA-70</strain>
    </source>
</reference>
<keyword evidence="2" id="KW-0521">NADP</keyword>
<dbReference type="Proteomes" id="UP000242525">
    <property type="component" value="Unassembled WGS sequence"/>
</dbReference>
<protein>
    <submittedName>
        <fullName evidence="5">Similar to Saccharomyces cerevisiae YMR226C NADP(+)-dependent dehydrogenase</fullName>
    </submittedName>
</protein>
<dbReference type="Pfam" id="PF00106">
    <property type="entry name" value="adh_short"/>
    <property type="match status" value="1"/>
</dbReference>
<evidence type="ECO:0000313" key="5">
    <source>
        <dbReference type="EMBL" id="CDO56209.1"/>
    </source>
</evidence>
<dbReference type="InterPro" id="IPR020904">
    <property type="entry name" value="Sc_DH/Rdtase_CS"/>
</dbReference>
<keyword evidence="7" id="KW-1185">Reference proteome</keyword>
<dbReference type="Gene3D" id="3.40.50.720">
    <property type="entry name" value="NAD(P)-binding Rossmann-like Domain"/>
    <property type="match status" value="1"/>
</dbReference>
<gene>
    <name evidence="5" type="ORF">BN980_GECA14s01033g</name>
    <name evidence="6" type="ORF">DV451_005106</name>
</gene>
<dbReference type="SUPFAM" id="SSF51735">
    <property type="entry name" value="NAD(P)-binding Rossmann-fold domains"/>
    <property type="match status" value="1"/>
</dbReference>
<dbReference type="GO" id="GO:0016616">
    <property type="term" value="F:oxidoreductase activity, acting on the CH-OH group of donors, NAD or NADP as acceptor"/>
    <property type="evidence" value="ECO:0007669"/>
    <property type="project" value="UniProtKB-ARBA"/>
</dbReference>
<dbReference type="PRINTS" id="PR00081">
    <property type="entry name" value="GDHRDH"/>
</dbReference>
<dbReference type="InterPro" id="IPR036291">
    <property type="entry name" value="NAD(P)-bd_dom_sf"/>
</dbReference>
<keyword evidence="3" id="KW-0560">Oxidoreductase</keyword>
<evidence type="ECO:0000256" key="3">
    <source>
        <dbReference type="ARBA" id="ARBA00023002"/>
    </source>
</evidence>
<evidence type="ECO:0000256" key="1">
    <source>
        <dbReference type="ARBA" id="ARBA00006484"/>
    </source>
</evidence>
<evidence type="ECO:0000256" key="2">
    <source>
        <dbReference type="ARBA" id="ARBA00022857"/>
    </source>
</evidence>
<reference evidence="6" key="3">
    <citation type="submission" date="2020-01" db="EMBL/GenBank/DDBJ databases">
        <authorList>
            <person name="Perkins V."/>
            <person name="Lessard M.-H."/>
            <person name="Dugat-Bony E."/>
            <person name="Frenette M."/>
            <person name="Labrie S."/>
        </authorList>
    </citation>
    <scope>NUCLEOTIDE SEQUENCE</scope>
    <source>
        <strain evidence="6">LMA-70</strain>
    </source>
</reference>
<name>A0A0J9XFY0_GEOCN</name>
<dbReference type="InterPro" id="IPR002347">
    <property type="entry name" value="SDR_fam"/>
</dbReference>
<dbReference type="EMBL" id="CCBN010000014">
    <property type="protein sequence ID" value="CDO56209.1"/>
    <property type="molecule type" value="Genomic_DNA"/>
</dbReference>
<dbReference type="PRINTS" id="PR00080">
    <property type="entry name" value="SDRFAMILY"/>
</dbReference>
<evidence type="ECO:0000313" key="6">
    <source>
        <dbReference type="EMBL" id="KAF5094014.1"/>
    </source>
</evidence>
<dbReference type="PANTHER" id="PTHR42901">
    <property type="entry name" value="ALCOHOL DEHYDROGENASE"/>
    <property type="match status" value="1"/>
</dbReference>
<evidence type="ECO:0000256" key="4">
    <source>
        <dbReference type="RuleBase" id="RU000363"/>
    </source>
</evidence>
<dbReference type="EMBL" id="QQZK01000213">
    <property type="protein sequence ID" value="KAF5094014.1"/>
    <property type="molecule type" value="Genomic_DNA"/>
</dbReference>
<comment type="similarity">
    <text evidence="1 4">Belongs to the short-chain dehydrogenases/reductases (SDR) family.</text>
</comment>
<reference evidence="5 7" key="1">
    <citation type="submission" date="2014-03" db="EMBL/GenBank/DDBJ databases">
        <authorList>
            <person name="Casaregola S."/>
        </authorList>
    </citation>
    <scope>NUCLEOTIDE SEQUENCE [LARGE SCALE GENOMIC DNA]</scope>
    <source>
        <strain evidence="5 7">CLIB 918</strain>
    </source>
</reference>
<dbReference type="OrthoDB" id="6251714at2759"/>
<organism evidence="5 7">
    <name type="scientific">Geotrichum candidum</name>
    <name type="common">Oospora lactis</name>
    <name type="synonym">Dipodascus geotrichum</name>
    <dbReference type="NCBI Taxonomy" id="1173061"/>
    <lineage>
        <taxon>Eukaryota</taxon>
        <taxon>Fungi</taxon>
        <taxon>Dikarya</taxon>
        <taxon>Ascomycota</taxon>
        <taxon>Saccharomycotina</taxon>
        <taxon>Dipodascomycetes</taxon>
        <taxon>Dipodascales</taxon>
        <taxon>Dipodascaceae</taxon>
        <taxon>Geotrichum</taxon>
    </lineage>
</organism>
<accession>A0A0J9XFY0</accession>
<dbReference type="FunFam" id="3.40.50.720:FF:000047">
    <property type="entry name" value="NADP-dependent L-serine/L-allo-threonine dehydrogenase"/>
    <property type="match status" value="1"/>
</dbReference>
<proteinExistence type="inferred from homology"/>
<dbReference type="PANTHER" id="PTHR42901:SF1">
    <property type="entry name" value="ALCOHOL DEHYDROGENASE"/>
    <property type="match status" value="1"/>
</dbReference>
<sequence length="269" mass="28904">MSYGSQASDRLANKTVLITGASAGIGEATAIELAHAVGSNPLKLVLAARRADRLEDLKKRIEDKYPSVKVLPVALDVSKPAEIPAFVSGLPAEFAAIDVLINNAGMVHGVERVGEIAQSDIEVMFNTNVLGLIALTQAIVVGMKERGRGDIVNLGSIAGRDPYPGGAIYCATKAALRSFSHSLRKELINTRIRVIEVQPGAVETEFSIIRFRGDKSKADAVYKGTEPLVAQDIAEVITFNLTRRENCVIAETLVFPSHQASASHVYRQE</sequence>
<dbReference type="AlphaFoldDB" id="A0A0J9XFY0"/>
<dbReference type="PROSITE" id="PS00061">
    <property type="entry name" value="ADH_SHORT"/>
    <property type="match status" value="1"/>
</dbReference>
<dbReference type="STRING" id="1173061.A0A0J9XFY0"/>
<comment type="caution">
    <text evidence="5">The sequence shown here is derived from an EMBL/GenBank/DDBJ whole genome shotgun (WGS) entry which is preliminary data.</text>
</comment>
<dbReference type="Proteomes" id="UP000750522">
    <property type="component" value="Unassembled WGS sequence"/>
</dbReference>
<evidence type="ECO:0000313" key="7">
    <source>
        <dbReference type="Proteomes" id="UP000242525"/>
    </source>
</evidence>
<dbReference type="PIRSF" id="PIRSF000126">
    <property type="entry name" value="11-beta-HSD1"/>
    <property type="match status" value="1"/>
</dbReference>